<evidence type="ECO:0000256" key="2">
    <source>
        <dbReference type="ARBA" id="ARBA00022630"/>
    </source>
</evidence>
<dbReference type="SUPFAM" id="SSF63380">
    <property type="entry name" value="Riboflavin synthase domain-like"/>
    <property type="match status" value="1"/>
</dbReference>
<dbReference type="PROSITE" id="PS51085">
    <property type="entry name" value="2FE2S_FER_2"/>
    <property type="match status" value="1"/>
</dbReference>
<dbReference type="InterPro" id="IPR001433">
    <property type="entry name" value="OxRdtase_FAD/NAD-bd"/>
</dbReference>
<dbReference type="EMBL" id="JBHSON010000020">
    <property type="protein sequence ID" value="MFC5747207.1"/>
    <property type="molecule type" value="Genomic_DNA"/>
</dbReference>
<protein>
    <submittedName>
        <fullName evidence="10">PDR/VanB family oxidoreductase</fullName>
    </submittedName>
</protein>
<dbReference type="PANTHER" id="PTHR47354">
    <property type="entry name" value="NADH OXIDOREDUCTASE HCR"/>
    <property type="match status" value="1"/>
</dbReference>
<keyword evidence="3" id="KW-0001">2Fe-2S</keyword>
<comment type="cofactor">
    <cofactor evidence="1">
        <name>FAD</name>
        <dbReference type="ChEBI" id="CHEBI:57692"/>
    </cofactor>
</comment>
<evidence type="ECO:0000256" key="1">
    <source>
        <dbReference type="ARBA" id="ARBA00001974"/>
    </source>
</evidence>
<dbReference type="Pfam" id="PF00175">
    <property type="entry name" value="NAD_binding_1"/>
    <property type="match status" value="1"/>
</dbReference>
<dbReference type="InterPro" id="IPR039261">
    <property type="entry name" value="FNR_nucleotide-bd"/>
</dbReference>
<dbReference type="PANTHER" id="PTHR47354:SF1">
    <property type="entry name" value="CARNITINE MONOOXYGENASE REDUCTASE SUBUNIT"/>
    <property type="match status" value="1"/>
</dbReference>
<dbReference type="Pfam" id="PF00111">
    <property type="entry name" value="Fer2"/>
    <property type="match status" value="1"/>
</dbReference>
<evidence type="ECO:0000256" key="6">
    <source>
        <dbReference type="ARBA" id="ARBA00023004"/>
    </source>
</evidence>
<reference evidence="11" key="1">
    <citation type="journal article" date="2019" name="Int. J. Syst. Evol. Microbiol.">
        <title>The Global Catalogue of Microorganisms (GCM) 10K type strain sequencing project: providing services to taxonomists for standard genome sequencing and annotation.</title>
        <authorList>
            <consortium name="The Broad Institute Genomics Platform"/>
            <consortium name="The Broad Institute Genome Sequencing Center for Infectious Disease"/>
            <person name="Wu L."/>
            <person name="Ma J."/>
        </authorList>
    </citation>
    <scope>NUCLEOTIDE SEQUENCE [LARGE SCALE GENOMIC DNA]</scope>
    <source>
        <strain evidence="11">KCTC 42087</strain>
    </source>
</reference>
<accession>A0ABW0ZXV2</accession>
<evidence type="ECO:0000259" key="9">
    <source>
        <dbReference type="PROSITE" id="PS51384"/>
    </source>
</evidence>
<dbReference type="RefSeq" id="WP_378282824.1">
    <property type="nucleotide sequence ID" value="NZ_JBHSON010000020.1"/>
</dbReference>
<keyword evidence="6" id="KW-0408">Iron</keyword>
<dbReference type="InterPro" id="IPR050415">
    <property type="entry name" value="MRET"/>
</dbReference>
<dbReference type="InterPro" id="IPR036010">
    <property type="entry name" value="2Fe-2S_ferredoxin-like_sf"/>
</dbReference>
<dbReference type="PROSITE" id="PS00197">
    <property type="entry name" value="2FE2S_FER_1"/>
    <property type="match status" value="1"/>
</dbReference>
<feature type="domain" description="2Fe-2S ferredoxin-type" evidence="8">
    <location>
        <begin position="243"/>
        <end position="328"/>
    </location>
</feature>
<dbReference type="InterPro" id="IPR006058">
    <property type="entry name" value="2Fe2S_fd_BS"/>
</dbReference>
<dbReference type="PRINTS" id="PR00409">
    <property type="entry name" value="PHDIOXRDTASE"/>
</dbReference>
<dbReference type="Gene3D" id="2.40.30.10">
    <property type="entry name" value="Translation factors"/>
    <property type="match status" value="1"/>
</dbReference>
<dbReference type="CDD" id="cd06185">
    <property type="entry name" value="PDR_like"/>
    <property type="match status" value="1"/>
</dbReference>
<dbReference type="PROSITE" id="PS51384">
    <property type="entry name" value="FAD_FR"/>
    <property type="match status" value="1"/>
</dbReference>
<evidence type="ECO:0000259" key="8">
    <source>
        <dbReference type="PROSITE" id="PS51085"/>
    </source>
</evidence>
<organism evidence="10 11">
    <name type="scientific">Actinomadura rugatobispora</name>
    <dbReference type="NCBI Taxonomy" id="1994"/>
    <lineage>
        <taxon>Bacteria</taxon>
        <taxon>Bacillati</taxon>
        <taxon>Actinomycetota</taxon>
        <taxon>Actinomycetes</taxon>
        <taxon>Streptosporangiales</taxon>
        <taxon>Thermomonosporaceae</taxon>
        <taxon>Actinomadura</taxon>
    </lineage>
</organism>
<name>A0ABW0ZXV2_9ACTN</name>
<dbReference type="InterPro" id="IPR001041">
    <property type="entry name" value="2Fe-2S_ferredoxin-type"/>
</dbReference>
<keyword evidence="7" id="KW-0411">Iron-sulfur</keyword>
<evidence type="ECO:0000256" key="3">
    <source>
        <dbReference type="ARBA" id="ARBA00022714"/>
    </source>
</evidence>
<sequence>MRAGDVIAQAAVAGDARREARMIVAAKELLASDVVQLTLVADRELPEWRPGAHIDLVLGDGLVRQYSLCGDPADRTRLQVAVLREPAGRGGSRYVHDRLAVGDEIGVRGPRNNFPQVPASGYLFVAGGIGITPLIPMIEAARAQGVSWHLLYGGRTRSSMAFVDRLQGLDAAAVEIRPQDEFGMLDLDSALDAAPADTAVYCCGPEPLLRAIEGAVAERPRLRLHLERFSAPERDPDAADTAFEVELRRSGQVLQVDAGTPLLDTLTAAGADIDFSCREGTCGTCETRVIAGVPDHRDSLLTGEEKAANDVMFPCVSRCLSRRLVLDL</sequence>
<dbReference type="InterPro" id="IPR017938">
    <property type="entry name" value="Riboflavin_synthase-like_b-brl"/>
</dbReference>
<comment type="caution">
    <text evidence="10">The sequence shown here is derived from an EMBL/GenBank/DDBJ whole genome shotgun (WGS) entry which is preliminary data.</text>
</comment>
<dbReference type="Proteomes" id="UP001596074">
    <property type="component" value="Unassembled WGS sequence"/>
</dbReference>
<dbReference type="Gene3D" id="3.10.20.30">
    <property type="match status" value="1"/>
</dbReference>
<dbReference type="CDD" id="cd00207">
    <property type="entry name" value="fer2"/>
    <property type="match status" value="1"/>
</dbReference>
<keyword evidence="4" id="KW-0479">Metal-binding</keyword>
<dbReference type="InterPro" id="IPR017927">
    <property type="entry name" value="FAD-bd_FR_type"/>
</dbReference>
<evidence type="ECO:0000256" key="4">
    <source>
        <dbReference type="ARBA" id="ARBA00022723"/>
    </source>
</evidence>
<evidence type="ECO:0000313" key="11">
    <source>
        <dbReference type="Proteomes" id="UP001596074"/>
    </source>
</evidence>
<dbReference type="SUPFAM" id="SSF52343">
    <property type="entry name" value="Ferredoxin reductase-like, C-terminal NADP-linked domain"/>
    <property type="match status" value="1"/>
</dbReference>
<dbReference type="InterPro" id="IPR012675">
    <property type="entry name" value="Beta-grasp_dom_sf"/>
</dbReference>
<evidence type="ECO:0000313" key="10">
    <source>
        <dbReference type="EMBL" id="MFC5747207.1"/>
    </source>
</evidence>
<feature type="domain" description="FAD-binding FR-type" evidence="9">
    <location>
        <begin position="17"/>
        <end position="117"/>
    </location>
</feature>
<gene>
    <name evidence="10" type="ORF">ACFPZN_16385</name>
</gene>
<keyword evidence="5" id="KW-0560">Oxidoreductase</keyword>
<dbReference type="SUPFAM" id="SSF54292">
    <property type="entry name" value="2Fe-2S ferredoxin-like"/>
    <property type="match status" value="1"/>
</dbReference>
<dbReference type="Gene3D" id="3.40.50.80">
    <property type="entry name" value="Nucleotide-binding domain of ferredoxin-NADP reductase (FNR) module"/>
    <property type="match status" value="1"/>
</dbReference>
<keyword evidence="2" id="KW-0285">Flavoprotein</keyword>
<evidence type="ECO:0000256" key="7">
    <source>
        <dbReference type="ARBA" id="ARBA00023014"/>
    </source>
</evidence>
<keyword evidence="11" id="KW-1185">Reference proteome</keyword>
<evidence type="ECO:0000256" key="5">
    <source>
        <dbReference type="ARBA" id="ARBA00023002"/>
    </source>
</evidence>
<proteinExistence type="predicted"/>